<keyword evidence="1" id="KW-0547">Nucleotide-binding</keyword>
<dbReference type="PANTHER" id="PTHR44830">
    <property type="entry name" value="ELONGATION FACTOR 1 ALPHA"/>
    <property type="match status" value="1"/>
</dbReference>
<keyword evidence="2" id="KW-0342">GTP-binding</keyword>
<dbReference type="InterPro" id="IPR054696">
    <property type="entry name" value="GTP-eEF1A_C"/>
</dbReference>
<evidence type="ECO:0000313" key="5">
    <source>
        <dbReference type="Proteomes" id="UP001266305"/>
    </source>
</evidence>
<dbReference type="Gene3D" id="2.40.30.10">
    <property type="entry name" value="Translation factors"/>
    <property type="match status" value="1"/>
</dbReference>
<proteinExistence type="predicted"/>
<organism evidence="4 5">
    <name type="scientific">Saguinus oedipus</name>
    <name type="common">Cotton-top tamarin</name>
    <name type="synonym">Oedipomidas oedipus</name>
    <dbReference type="NCBI Taxonomy" id="9490"/>
    <lineage>
        <taxon>Eukaryota</taxon>
        <taxon>Metazoa</taxon>
        <taxon>Chordata</taxon>
        <taxon>Craniata</taxon>
        <taxon>Vertebrata</taxon>
        <taxon>Euteleostomi</taxon>
        <taxon>Mammalia</taxon>
        <taxon>Eutheria</taxon>
        <taxon>Euarchontoglires</taxon>
        <taxon>Primates</taxon>
        <taxon>Haplorrhini</taxon>
        <taxon>Platyrrhini</taxon>
        <taxon>Cebidae</taxon>
        <taxon>Callitrichinae</taxon>
        <taxon>Saguinus</taxon>
    </lineage>
</organism>
<feature type="domain" description="GTP-eEF1A C-terminal" evidence="3">
    <location>
        <begin position="76"/>
        <end position="117"/>
    </location>
</feature>
<evidence type="ECO:0000259" key="3">
    <source>
        <dbReference type="Pfam" id="PF22594"/>
    </source>
</evidence>
<keyword evidence="5" id="KW-1185">Reference proteome</keyword>
<dbReference type="Proteomes" id="UP001266305">
    <property type="component" value="Unassembled WGS sequence"/>
</dbReference>
<comment type="caution">
    <text evidence="4">The sequence shown here is derived from an EMBL/GenBank/DDBJ whole genome shotgun (WGS) entry which is preliminary data.</text>
</comment>
<accession>A0ABQ9V3B1</accession>
<dbReference type="SUPFAM" id="SSF50465">
    <property type="entry name" value="EF-Tu/eEF-1alpha/eIF2-gamma C-terminal domain"/>
    <property type="match status" value="1"/>
</dbReference>
<dbReference type="PANTHER" id="PTHR44830:SF1">
    <property type="entry name" value="TR-TYPE G DOMAIN-CONTAINING PROTEIN"/>
    <property type="match status" value="1"/>
</dbReference>
<protein>
    <recommendedName>
        <fullName evidence="3">GTP-eEF1A C-terminal domain-containing protein</fullName>
    </recommendedName>
</protein>
<gene>
    <name evidence="4" type="ORF">P7K49_017578</name>
</gene>
<evidence type="ECO:0000256" key="1">
    <source>
        <dbReference type="ARBA" id="ARBA00022741"/>
    </source>
</evidence>
<reference evidence="4 5" key="1">
    <citation type="submission" date="2023-05" db="EMBL/GenBank/DDBJ databases">
        <title>B98-5 Cell Line De Novo Hybrid Assembly: An Optical Mapping Approach.</title>
        <authorList>
            <person name="Kananen K."/>
            <person name="Auerbach J.A."/>
            <person name="Kautto E."/>
            <person name="Blachly J.S."/>
        </authorList>
    </citation>
    <scope>NUCLEOTIDE SEQUENCE [LARGE SCALE GENOMIC DNA]</scope>
    <source>
        <strain evidence="4">B95-8</strain>
        <tissue evidence="4">Cell line</tissue>
    </source>
</reference>
<name>A0ABQ9V3B1_SAGOE</name>
<evidence type="ECO:0000256" key="2">
    <source>
        <dbReference type="ARBA" id="ARBA00023134"/>
    </source>
</evidence>
<evidence type="ECO:0000313" key="4">
    <source>
        <dbReference type="EMBL" id="KAK2103722.1"/>
    </source>
</evidence>
<dbReference type="InterPro" id="IPR009001">
    <property type="entry name" value="Transl_elong_EF1A/Init_IF2_C"/>
</dbReference>
<dbReference type="Pfam" id="PF22594">
    <property type="entry name" value="GTP-eEF1A_C"/>
    <property type="match status" value="1"/>
</dbReference>
<sequence length="165" mass="17741">MLEPNAIMPWFKGWKCRKDGNASGATLLGALDCILPPTSPTDKPLGLHLSRMSTKLVVSVLFLLANNDPPMEAADFTAQMIILNHRGQSSADYAPILDCHMTHIACKFAELKEKIDDCSDYLPLGRSAVHDVKQTVAIGVIKGVDKKAAGAGKVTKSAQKAQKAK</sequence>
<dbReference type="EMBL" id="JASSZA010000008">
    <property type="protein sequence ID" value="KAK2103722.1"/>
    <property type="molecule type" value="Genomic_DNA"/>
</dbReference>